<sequence>MDVSNERLKLLLARTDEAFQALLKEPDSIELNSAYDAAKAELDDYIGRLRAALSKKAPHR</sequence>
<dbReference type="AlphaFoldDB" id="A0A346NPX2"/>
<evidence type="ECO:0000313" key="1">
    <source>
        <dbReference type="EMBL" id="AXR07579.1"/>
    </source>
</evidence>
<accession>A0A346NPX2</accession>
<organism evidence="1 2">
    <name type="scientific">Salinimonas sediminis</name>
    <dbReference type="NCBI Taxonomy" id="2303538"/>
    <lineage>
        <taxon>Bacteria</taxon>
        <taxon>Pseudomonadati</taxon>
        <taxon>Pseudomonadota</taxon>
        <taxon>Gammaproteobacteria</taxon>
        <taxon>Alteromonadales</taxon>
        <taxon>Alteromonadaceae</taxon>
        <taxon>Alteromonas/Salinimonas group</taxon>
        <taxon>Salinimonas</taxon>
    </lineage>
</organism>
<dbReference type="EMBL" id="CP031769">
    <property type="protein sequence ID" value="AXR07579.1"/>
    <property type="molecule type" value="Genomic_DNA"/>
</dbReference>
<proteinExistence type="predicted"/>
<protein>
    <submittedName>
        <fullName evidence="1">Uncharacterized protein</fullName>
    </submittedName>
</protein>
<reference evidence="1 2" key="1">
    <citation type="submission" date="2018-08" db="EMBL/GenBank/DDBJ databases">
        <title>Salinimonas sediminis sp. nov., a piezophilic bacterium isolated from a deep-sea sediment sample from the New Britain Trench.</title>
        <authorList>
            <person name="Cao J."/>
        </authorList>
    </citation>
    <scope>NUCLEOTIDE SEQUENCE [LARGE SCALE GENOMIC DNA]</scope>
    <source>
        <strain evidence="1 2">N102</strain>
    </source>
</reference>
<gene>
    <name evidence="1" type="ORF">D0Y50_15165</name>
</gene>
<dbReference type="KEGG" id="salm:D0Y50_15165"/>
<keyword evidence="2" id="KW-1185">Reference proteome</keyword>
<evidence type="ECO:0000313" key="2">
    <source>
        <dbReference type="Proteomes" id="UP000262073"/>
    </source>
</evidence>
<dbReference type="Proteomes" id="UP000262073">
    <property type="component" value="Chromosome"/>
</dbReference>
<name>A0A346NPX2_9ALTE</name>
<dbReference type="OrthoDB" id="6335877at2"/>